<dbReference type="KEGG" id="ccs:CCNA_02066"/>
<dbReference type="RefSeq" id="YP_002517439.1">
    <property type="nucleotide sequence ID" value="NC_011916.1"/>
</dbReference>
<dbReference type="SMR" id="A0A0H3CB12"/>
<dbReference type="InterPro" id="IPR008949">
    <property type="entry name" value="Isoprenoid_synthase_dom_sf"/>
</dbReference>
<dbReference type="EMBL" id="CP001340">
    <property type="protein sequence ID" value="ACL95531.1"/>
    <property type="molecule type" value="Genomic_DNA"/>
</dbReference>
<evidence type="ECO:0000313" key="2">
    <source>
        <dbReference type="Proteomes" id="UP000001364"/>
    </source>
</evidence>
<dbReference type="Pfam" id="PF00494">
    <property type="entry name" value="SQS_PSY"/>
    <property type="match status" value="1"/>
</dbReference>
<keyword evidence="2" id="KW-1185">Reference proteome</keyword>
<dbReference type="InterPro" id="IPR002060">
    <property type="entry name" value="Squ/phyt_synthse"/>
</dbReference>
<proteinExistence type="predicted"/>
<dbReference type="SUPFAM" id="SSF48576">
    <property type="entry name" value="Terpenoid synthases"/>
    <property type="match status" value="1"/>
</dbReference>
<protein>
    <submittedName>
        <fullName evidence="1">Phytoene/squalene synthase family protein</fullName>
    </submittedName>
</protein>
<organism evidence="1 2">
    <name type="scientific">Caulobacter vibrioides (strain NA1000 / CB15N)</name>
    <name type="common">Caulobacter crescentus</name>
    <dbReference type="NCBI Taxonomy" id="565050"/>
    <lineage>
        <taxon>Bacteria</taxon>
        <taxon>Pseudomonadati</taxon>
        <taxon>Pseudomonadota</taxon>
        <taxon>Alphaproteobacteria</taxon>
        <taxon>Caulobacterales</taxon>
        <taxon>Caulobacteraceae</taxon>
        <taxon>Caulobacter</taxon>
    </lineage>
</organism>
<dbReference type="OrthoDB" id="9814909at2"/>
<dbReference type="GeneID" id="7333398"/>
<name>A0A0H3CB12_CAUVN</name>
<dbReference type="PATRIC" id="fig|565050.3.peg.2024"/>
<accession>A0A0H3CB12</accession>
<evidence type="ECO:0000313" key="1">
    <source>
        <dbReference type="EMBL" id="ACL95531.1"/>
    </source>
</evidence>
<dbReference type="RefSeq" id="WP_010919853.1">
    <property type="nucleotide sequence ID" value="NC_011916.1"/>
</dbReference>
<reference evidence="1 2" key="1">
    <citation type="journal article" date="2010" name="J. Bacteriol.">
        <title>The genetic basis of laboratory adaptation in Caulobacter crescentus.</title>
        <authorList>
            <person name="Marks M.E."/>
            <person name="Castro-Rojas C.M."/>
            <person name="Teiling C."/>
            <person name="Du L."/>
            <person name="Kapatral V."/>
            <person name="Walunas T.L."/>
            <person name="Crosson S."/>
        </authorList>
    </citation>
    <scope>NUCLEOTIDE SEQUENCE [LARGE SCALE GENOMIC DNA]</scope>
    <source>
        <strain evidence="2">NA1000 / CB15N</strain>
    </source>
</reference>
<dbReference type="Gene3D" id="1.10.600.10">
    <property type="entry name" value="Farnesyl Diphosphate Synthase"/>
    <property type="match status" value="1"/>
</dbReference>
<dbReference type="HOGENOM" id="CLU_037269_6_1_5"/>
<dbReference type="AlphaFoldDB" id="A0A0H3CB12"/>
<gene>
    <name evidence="1" type="ordered locus">CCNA_02066</name>
</gene>
<dbReference type="Proteomes" id="UP000001364">
    <property type="component" value="Chromosome"/>
</dbReference>
<sequence>MADTETLDDLVRRVDPDRWLATRFIADPAARADVIALYGLNYELARVAGGVSNALMGEIRLTWWREAMEEIAAGKPPRKHPNVEALASSGFDPNALAVLAEARFVDLDEAPLKDEAAVLAYIDGTAGALAVLAARRLDPAADPHAVKGAARAWGLSGLWRLKSAGRSRLPEDWTQADVKQRVEAQLKAARSEVRGLPVAAFPAVAPAALARAYVSGREMGELEKKLRLTLAVATGRL</sequence>